<keyword evidence="2" id="KW-1185">Reference proteome</keyword>
<evidence type="ECO:0000313" key="2">
    <source>
        <dbReference type="Proteomes" id="UP000076404"/>
    </source>
</evidence>
<protein>
    <submittedName>
        <fullName evidence="1">Alpha/beta hydrolase</fullName>
    </submittedName>
</protein>
<reference evidence="1 2" key="2">
    <citation type="journal article" date="2016" name="Environ. Microbiol. Rep.">
        <title>Metagenomic evidence for the presence of phototrophic Gemmatimonadetes bacteria in diverse environments.</title>
        <authorList>
            <person name="Zeng Y."/>
            <person name="Baumbach J."/>
            <person name="Barbosa E.G."/>
            <person name="Azevedo V."/>
            <person name="Zhang C."/>
            <person name="Koblizek M."/>
        </authorList>
    </citation>
    <scope>NUCLEOTIDE SEQUENCE [LARGE SCALE GENOMIC DNA]</scope>
    <source>
        <strain evidence="1 2">AP64</strain>
    </source>
</reference>
<keyword evidence="1" id="KW-0378">Hydrolase</keyword>
<dbReference type="eggNOG" id="COG1752">
    <property type="taxonomic scope" value="Bacteria"/>
</dbReference>
<dbReference type="InterPro" id="IPR016035">
    <property type="entry name" value="Acyl_Trfase/lysoPLipase"/>
</dbReference>
<dbReference type="GO" id="GO:0016787">
    <property type="term" value="F:hydrolase activity"/>
    <property type="evidence" value="ECO:0007669"/>
    <property type="project" value="UniProtKB-KW"/>
</dbReference>
<dbReference type="EMBL" id="CP011454">
    <property type="protein sequence ID" value="AMW05786.1"/>
    <property type="molecule type" value="Genomic_DNA"/>
</dbReference>
<proteinExistence type="predicted"/>
<name>A0A143BL71_9BACT</name>
<dbReference type="OrthoDB" id="8586159at2"/>
<dbReference type="KEGG" id="gph:GEMMAAP_15260"/>
<dbReference type="AlphaFoldDB" id="A0A143BL71"/>
<organism evidence="1 2">
    <name type="scientific">Gemmatimonas phototrophica</name>
    <dbReference type="NCBI Taxonomy" id="1379270"/>
    <lineage>
        <taxon>Bacteria</taxon>
        <taxon>Pseudomonadati</taxon>
        <taxon>Gemmatimonadota</taxon>
        <taxon>Gemmatimonadia</taxon>
        <taxon>Gemmatimonadales</taxon>
        <taxon>Gemmatimonadaceae</taxon>
        <taxon>Gemmatimonas</taxon>
    </lineage>
</organism>
<dbReference type="STRING" id="1379270.GEMMAAP_15260"/>
<evidence type="ECO:0000313" key="1">
    <source>
        <dbReference type="EMBL" id="AMW05786.1"/>
    </source>
</evidence>
<gene>
    <name evidence="1" type="ORF">GEMMAAP_15260</name>
</gene>
<reference evidence="1 2" key="1">
    <citation type="journal article" date="2014" name="Proc. Natl. Acad. Sci. U.S.A.">
        <title>Functional type 2 photosynthetic reaction centers found in the rare bacterial phylum Gemmatimonadetes.</title>
        <authorList>
            <person name="Zeng Y."/>
            <person name="Feng F."/>
            <person name="Medova H."/>
            <person name="Dean J."/>
            <person name="Koblizek M."/>
        </authorList>
    </citation>
    <scope>NUCLEOTIDE SEQUENCE [LARGE SCALE GENOMIC DNA]</scope>
    <source>
        <strain evidence="1 2">AP64</strain>
    </source>
</reference>
<sequence length="354" mass="38931">MSRSVLTLRAGPTALALLRERGLRPDDVDVVPGASGGAKWLGIAGLDRYLFGTFLQAPRTRPLHGIGSSIGSWRMACLAQRDPLAALARGHEAYTHHQVYSKNPSPREVTEVLTRCLDHLLGPTGVEEMVHHPTVRVHIITAEARGAAASEKRLVLATAMAFAAAANLISRRTLALQVRRTIFHAAADESPFLHLRDLPTVHRTLTEQNARAALLASGSIPLLLDGVRIPDTPGVHWDGGVTDYHLDLDFGDGDGLVLFPHFFEHVVPGWFDKSLPWRRAGARNFSRTLLIAPSPAFIAQLPGGKIPDRRDFYALTDRERFARWDRVNAMTSVLGEALHELIATGRLIDQVRPW</sequence>
<dbReference type="SUPFAM" id="SSF52151">
    <property type="entry name" value="FabD/lysophospholipase-like"/>
    <property type="match status" value="1"/>
</dbReference>
<dbReference type="RefSeq" id="WP_026848494.1">
    <property type="nucleotide sequence ID" value="NZ_CP011454.1"/>
</dbReference>
<dbReference type="Proteomes" id="UP000076404">
    <property type="component" value="Chromosome"/>
</dbReference>
<accession>A0A143BL71</accession>